<accession>A0A4Y2RGV2</accession>
<evidence type="ECO:0000313" key="1">
    <source>
        <dbReference type="EMBL" id="GBN74974.1"/>
    </source>
</evidence>
<protein>
    <submittedName>
        <fullName evidence="1">Uncharacterized protein</fullName>
    </submittedName>
</protein>
<name>A0A4Y2RGV2_ARAVE</name>
<proteinExistence type="predicted"/>
<gene>
    <name evidence="1" type="ORF">AVEN_203360_1</name>
</gene>
<feature type="non-terminal residue" evidence="1">
    <location>
        <position position="1"/>
    </location>
</feature>
<dbReference type="Proteomes" id="UP000499080">
    <property type="component" value="Unassembled WGS sequence"/>
</dbReference>
<comment type="caution">
    <text evidence="1">The sequence shown here is derived from an EMBL/GenBank/DDBJ whole genome shotgun (WGS) entry which is preliminary data.</text>
</comment>
<dbReference type="AlphaFoldDB" id="A0A4Y2RGV2"/>
<dbReference type="EMBL" id="BGPR01017056">
    <property type="protein sequence ID" value="GBN74974.1"/>
    <property type="molecule type" value="Genomic_DNA"/>
</dbReference>
<reference evidence="1 2" key="1">
    <citation type="journal article" date="2019" name="Sci. Rep.">
        <title>Orb-weaving spider Araneus ventricosus genome elucidates the spidroin gene catalogue.</title>
        <authorList>
            <person name="Kono N."/>
            <person name="Nakamura H."/>
            <person name="Ohtoshi R."/>
            <person name="Moran D.A.P."/>
            <person name="Shinohara A."/>
            <person name="Yoshida Y."/>
            <person name="Fujiwara M."/>
            <person name="Mori M."/>
            <person name="Tomita M."/>
            <person name="Arakawa K."/>
        </authorList>
    </citation>
    <scope>NUCLEOTIDE SEQUENCE [LARGE SCALE GENOMIC DNA]</scope>
</reference>
<sequence length="207" mass="24073">PRFEERRGLFWERPRNFEPWSDNEDGILDDSTYSNSRATPAAEHLTPMELMCIRPAYTTILRWNRAWHLKPFGQHQAIVTTKNDLQSTHAHFYISKHKIQVTTAQRTWSSSLDRTCDRRNALEKQLIETEAERGAGWARHRRYHSIHTSSVCGRHIYKPYPDRTETGNQSTSLATRSSDVVFSSRTKRTAIITKQESSHFSSPFSHS</sequence>
<organism evidence="1 2">
    <name type="scientific">Araneus ventricosus</name>
    <name type="common">Orbweaver spider</name>
    <name type="synonym">Epeira ventricosa</name>
    <dbReference type="NCBI Taxonomy" id="182803"/>
    <lineage>
        <taxon>Eukaryota</taxon>
        <taxon>Metazoa</taxon>
        <taxon>Ecdysozoa</taxon>
        <taxon>Arthropoda</taxon>
        <taxon>Chelicerata</taxon>
        <taxon>Arachnida</taxon>
        <taxon>Araneae</taxon>
        <taxon>Araneomorphae</taxon>
        <taxon>Entelegynae</taxon>
        <taxon>Araneoidea</taxon>
        <taxon>Araneidae</taxon>
        <taxon>Araneus</taxon>
    </lineage>
</organism>
<evidence type="ECO:0000313" key="2">
    <source>
        <dbReference type="Proteomes" id="UP000499080"/>
    </source>
</evidence>
<keyword evidence="2" id="KW-1185">Reference proteome</keyword>